<dbReference type="Proteomes" id="UP000885753">
    <property type="component" value="Unassembled WGS sequence"/>
</dbReference>
<dbReference type="AlphaFoldDB" id="A0A7C2M237"/>
<dbReference type="GO" id="GO:0003743">
    <property type="term" value="F:translation initiation factor activity"/>
    <property type="evidence" value="ECO:0007669"/>
    <property type="project" value="UniProtKB-KW"/>
</dbReference>
<feature type="compositionally biased region" description="Basic residues" evidence="3">
    <location>
        <begin position="28"/>
        <end position="37"/>
    </location>
</feature>
<dbReference type="InterPro" id="IPR015760">
    <property type="entry name" value="TIF_IF2"/>
</dbReference>
<dbReference type="InterPro" id="IPR006847">
    <property type="entry name" value="IF2_N"/>
</dbReference>
<dbReference type="PANTHER" id="PTHR43381">
    <property type="entry name" value="TRANSLATION INITIATION FACTOR IF-2-RELATED"/>
    <property type="match status" value="1"/>
</dbReference>
<evidence type="ECO:0000259" key="4">
    <source>
        <dbReference type="Pfam" id="PF04760"/>
    </source>
</evidence>
<sequence length="208" mass="23414">MEMIRKDKDVKRSGKIDLSRLGEDGGKRRAKPKKPKRKEVDLKEVQDTVKKTLASIEARGKKPKKHRRIKTEDGEIIEEKVIKVTEFISANDLANLMDVSVSEIITKCLELGLVVSINQRLDLDTIQLLAEEYGYAIEESEVTEFVDEEFDEEEDDEASLEPRAPIVTIMGHVDHGKTSLLDYIRRAKVASGEAGGITQHIGAYHVET</sequence>
<evidence type="ECO:0000256" key="1">
    <source>
        <dbReference type="ARBA" id="ARBA00022741"/>
    </source>
</evidence>
<dbReference type="SUPFAM" id="SSF52540">
    <property type="entry name" value="P-loop containing nucleoside triphosphate hydrolases"/>
    <property type="match status" value="1"/>
</dbReference>
<gene>
    <name evidence="5" type="ORF">ENO10_04095</name>
</gene>
<keyword evidence="1" id="KW-0547">Nucleotide-binding</keyword>
<keyword evidence="5" id="KW-0396">Initiation factor</keyword>
<keyword evidence="5" id="KW-0648">Protein biosynthesis</keyword>
<proteinExistence type="predicted"/>
<comment type="caution">
    <text evidence="5">The sequence shown here is derived from an EMBL/GenBank/DDBJ whole genome shotgun (WGS) entry which is preliminary data.</text>
</comment>
<feature type="domain" description="Translation initiation factor IF-2 N-terminal" evidence="4">
    <location>
        <begin position="85"/>
        <end position="135"/>
    </location>
</feature>
<name>A0A7C2M237_9FLAO</name>
<dbReference type="GO" id="GO:0005737">
    <property type="term" value="C:cytoplasm"/>
    <property type="evidence" value="ECO:0007669"/>
    <property type="project" value="TreeGrafter"/>
</dbReference>
<feature type="non-terminal residue" evidence="5">
    <location>
        <position position="208"/>
    </location>
</feature>
<organism evidence="5">
    <name type="scientific">Salinimicrobium catena</name>
    <dbReference type="NCBI Taxonomy" id="390640"/>
    <lineage>
        <taxon>Bacteria</taxon>
        <taxon>Pseudomonadati</taxon>
        <taxon>Bacteroidota</taxon>
        <taxon>Flavobacteriia</taxon>
        <taxon>Flavobacteriales</taxon>
        <taxon>Flavobacteriaceae</taxon>
        <taxon>Salinimicrobium</taxon>
    </lineage>
</organism>
<evidence type="ECO:0000256" key="2">
    <source>
        <dbReference type="ARBA" id="ARBA00023134"/>
    </source>
</evidence>
<keyword evidence="2" id="KW-0342">GTP-binding</keyword>
<dbReference type="PANTHER" id="PTHR43381:SF5">
    <property type="entry name" value="TR-TYPE G DOMAIN-CONTAINING PROTEIN"/>
    <property type="match status" value="1"/>
</dbReference>
<evidence type="ECO:0000313" key="5">
    <source>
        <dbReference type="EMBL" id="HER40383.1"/>
    </source>
</evidence>
<protein>
    <submittedName>
        <fullName evidence="5">Translation initiation factor IF-2</fullName>
    </submittedName>
</protein>
<dbReference type="Gene3D" id="3.40.50.300">
    <property type="entry name" value="P-loop containing nucleotide triphosphate hydrolases"/>
    <property type="match status" value="1"/>
</dbReference>
<dbReference type="EMBL" id="DSEE01000302">
    <property type="protein sequence ID" value="HER40383.1"/>
    <property type="molecule type" value="Genomic_DNA"/>
</dbReference>
<reference evidence="5" key="1">
    <citation type="journal article" date="2020" name="mSystems">
        <title>Genome- and Community-Level Interaction Insights into Carbon Utilization and Element Cycling Functions of Hydrothermarchaeota in Hydrothermal Sediment.</title>
        <authorList>
            <person name="Zhou Z."/>
            <person name="Liu Y."/>
            <person name="Xu W."/>
            <person name="Pan J."/>
            <person name="Luo Z.H."/>
            <person name="Li M."/>
        </authorList>
    </citation>
    <scope>NUCLEOTIDE SEQUENCE [LARGE SCALE GENOMIC DNA]</scope>
    <source>
        <strain evidence="5">SpSt-1235</strain>
    </source>
</reference>
<accession>A0A7C2M237</accession>
<feature type="region of interest" description="Disordered" evidence="3">
    <location>
        <begin position="1"/>
        <end position="41"/>
    </location>
</feature>
<dbReference type="InterPro" id="IPR027417">
    <property type="entry name" value="P-loop_NTPase"/>
</dbReference>
<feature type="compositionally biased region" description="Basic and acidic residues" evidence="3">
    <location>
        <begin position="1"/>
        <end position="27"/>
    </location>
</feature>
<dbReference type="Pfam" id="PF04760">
    <property type="entry name" value="IF2_N"/>
    <property type="match status" value="1"/>
</dbReference>
<dbReference type="GO" id="GO:0005525">
    <property type="term" value="F:GTP binding"/>
    <property type="evidence" value="ECO:0007669"/>
    <property type="project" value="UniProtKB-KW"/>
</dbReference>
<evidence type="ECO:0000256" key="3">
    <source>
        <dbReference type="SAM" id="MobiDB-lite"/>
    </source>
</evidence>